<dbReference type="Proteomes" id="UP000215459">
    <property type="component" value="Unassembled WGS sequence"/>
</dbReference>
<feature type="active site" description="Proton acceptor" evidence="4">
    <location>
        <position position="223"/>
    </location>
</feature>
<evidence type="ECO:0000259" key="5">
    <source>
        <dbReference type="Pfam" id="PF00425"/>
    </source>
</evidence>
<accession>A0A235B447</accession>
<comment type="catalytic activity">
    <reaction evidence="1 4">
        <text>chorismate = isochorismate</text>
        <dbReference type="Rhea" id="RHEA:18985"/>
        <dbReference type="ChEBI" id="CHEBI:29748"/>
        <dbReference type="ChEBI" id="CHEBI:29780"/>
        <dbReference type="EC" id="5.4.4.2"/>
    </reaction>
</comment>
<dbReference type="PANTHER" id="PTHR42839">
    <property type="entry name" value="ISOCHORISMATE SYNTHASE ENTC"/>
    <property type="match status" value="1"/>
</dbReference>
<feature type="binding site" evidence="4">
    <location>
        <position position="451"/>
    </location>
    <ligand>
        <name>Mg(2+)</name>
        <dbReference type="ChEBI" id="CHEBI:18420"/>
    </ligand>
</feature>
<evidence type="ECO:0000256" key="3">
    <source>
        <dbReference type="ARBA" id="ARBA00023235"/>
    </source>
</evidence>
<keyword evidence="4" id="KW-0479">Metal-binding</keyword>
<evidence type="ECO:0000313" key="7">
    <source>
        <dbReference type="Proteomes" id="UP000215459"/>
    </source>
</evidence>
<dbReference type="Pfam" id="PF00425">
    <property type="entry name" value="Chorismate_bind"/>
    <property type="match status" value="1"/>
</dbReference>
<keyword evidence="4" id="KW-0474">Menaquinone biosynthesis</keyword>
<dbReference type="GO" id="GO:0008909">
    <property type="term" value="F:isochorismate synthase activity"/>
    <property type="evidence" value="ECO:0007669"/>
    <property type="project" value="UniProtKB-UniRule"/>
</dbReference>
<dbReference type="UniPathway" id="UPA01057">
    <property type="reaction ID" value="UER00163"/>
</dbReference>
<dbReference type="OrthoDB" id="9803598at2"/>
<evidence type="ECO:0000256" key="1">
    <source>
        <dbReference type="ARBA" id="ARBA00000799"/>
    </source>
</evidence>
<comment type="similarity">
    <text evidence="2 4">Belongs to the isochorismate synthase family.</text>
</comment>
<gene>
    <name evidence="4" type="primary">menF</name>
    <name evidence="6" type="ORF">CHM34_11885</name>
</gene>
<sequence length="468" mass="52277">MSMVKQLDIRELLAQGAVRAREEDCEVLVSQVIPVKPMDPLAFFAYGAEPYAGERSFWADPNRDRILAGLGTAYRVEAEAEDRFAGVEARWRDLLRKSIREPHTHRNGTGPLLMGGFSFDPLKPKSGRWEEYADASMVLPRFLLTVAGEDCWLTVNAVIRPAEDPVSLADRLEREKQDLLSGVPATFTPMESPSFETVEVDPEAWKRSVAETAREIREGVMEKVVLARQLRVEASGRLAPASILKRLQEQQTDCFLFAVERGASCFLGASPERLVRRNGKRFLSTCLAGSIRRGSSPEEDERLGQELLSDGKNRVEHEVVVHMIREAFRTGCDAVEVPEEPVLYKAGYIQHLYTPVTGRARPGTTLLSMVKRLHPTPALGGYPQEKSVEKIREKERMDRGWYAGPVGWVDWRGDGEFAVAIRSALVKGDQAFLFAGCGIVGDSDPDSEYEEARIKFRPILSAMGGRDR</sequence>
<name>A0A235B447_9BACL</name>
<comment type="cofactor">
    <cofactor evidence="4">
        <name>Mg(2+)</name>
        <dbReference type="ChEBI" id="CHEBI:18420"/>
    </cofactor>
</comment>
<feature type="domain" description="Chorismate-utilising enzyme C-terminal" evidence="5">
    <location>
        <begin position="202"/>
        <end position="455"/>
    </location>
</feature>
<dbReference type="PRINTS" id="PR00095">
    <property type="entry name" value="ANTSNTHASEI"/>
</dbReference>
<comment type="pathway">
    <text evidence="4">Quinol/quinone metabolism; 1,4-dihydroxy-2-naphthoate biosynthesis; 1,4-dihydroxy-2-naphthoate from chorismate: step 1/7.</text>
</comment>
<keyword evidence="7" id="KW-1185">Reference proteome</keyword>
<dbReference type="NCBIfam" id="TIGR00543">
    <property type="entry name" value="isochor_syn"/>
    <property type="match status" value="1"/>
</dbReference>
<dbReference type="GO" id="GO:0009697">
    <property type="term" value="P:salicylic acid biosynthetic process"/>
    <property type="evidence" value="ECO:0007669"/>
    <property type="project" value="TreeGrafter"/>
</dbReference>
<dbReference type="InterPro" id="IPR015890">
    <property type="entry name" value="Chorismate_C"/>
</dbReference>
<reference evidence="6 7" key="1">
    <citation type="submission" date="2017-07" db="EMBL/GenBank/DDBJ databases">
        <title>The genome sequence of Paludifilum halophilum highlights mechanisms for microbial adaptation to high salt environemnts.</title>
        <authorList>
            <person name="Belbahri L."/>
        </authorList>
    </citation>
    <scope>NUCLEOTIDE SEQUENCE [LARGE SCALE GENOMIC DNA]</scope>
    <source>
        <strain evidence="6 7">DSM 102817</strain>
    </source>
</reference>
<feature type="active site" description="Proton donor" evidence="4">
    <location>
        <position position="272"/>
    </location>
</feature>
<keyword evidence="4" id="KW-0460">Magnesium</keyword>
<comment type="caution">
    <text evidence="6">The sequence shown here is derived from an EMBL/GenBank/DDBJ whole genome shotgun (WGS) entry which is preliminary data.</text>
</comment>
<keyword evidence="3 4" id="KW-0413">Isomerase</keyword>
<evidence type="ECO:0000256" key="4">
    <source>
        <dbReference type="HAMAP-Rule" id="MF_01935"/>
    </source>
</evidence>
<dbReference type="EMBL" id="NOWF01000007">
    <property type="protein sequence ID" value="OYD07096.1"/>
    <property type="molecule type" value="Genomic_DNA"/>
</dbReference>
<dbReference type="SUPFAM" id="SSF56322">
    <property type="entry name" value="ADC synthase"/>
    <property type="match status" value="1"/>
</dbReference>
<comment type="function">
    <text evidence="4">Catalyzes the conversion of chorismate to isochorismate.</text>
</comment>
<organism evidence="6 7">
    <name type="scientific">Paludifilum halophilum</name>
    <dbReference type="NCBI Taxonomy" id="1642702"/>
    <lineage>
        <taxon>Bacteria</taxon>
        <taxon>Bacillati</taxon>
        <taxon>Bacillota</taxon>
        <taxon>Bacilli</taxon>
        <taxon>Bacillales</taxon>
        <taxon>Thermoactinomycetaceae</taxon>
        <taxon>Paludifilum</taxon>
    </lineage>
</organism>
<dbReference type="EC" id="5.4.4.2" evidence="4"/>
<dbReference type="InterPro" id="IPR005801">
    <property type="entry name" value="ADC_synthase"/>
</dbReference>
<evidence type="ECO:0000313" key="6">
    <source>
        <dbReference type="EMBL" id="OYD07096.1"/>
    </source>
</evidence>
<dbReference type="InterPro" id="IPR004561">
    <property type="entry name" value="IsoChor_synthase"/>
</dbReference>
<dbReference type="InterPro" id="IPR034681">
    <property type="entry name" value="MenF"/>
</dbReference>
<dbReference type="UniPathway" id="UPA00079"/>
<dbReference type="InterPro" id="IPR019999">
    <property type="entry name" value="Anth_synth_I-like"/>
</dbReference>
<evidence type="ECO:0000256" key="2">
    <source>
        <dbReference type="ARBA" id="ARBA00005297"/>
    </source>
</evidence>
<protein>
    <recommendedName>
        <fullName evidence="4">Isochorismate synthase MenF</fullName>
        <ecNumber evidence="4">5.4.4.2</ecNumber>
    </recommendedName>
    <alternativeName>
        <fullName evidence="4">Isochorismate mutase</fullName>
    </alternativeName>
</protein>
<dbReference type="Gene3D" id="3.60.120.10">
    <property type="entry name" value="Anthranilate synthase"/>
    <property type="match status" value="1"/>
</dbReference>
<dbReference type="AlphaFoldDB" id="A0A235B447"/>
<dbReference type="HAMAP" id="MF_01935">
    <property type="entry name" value="MenF"/>
    <property type="match status" value="1"/>
</dbReference>
<proteinExistence type="inferred from homology"/>
<comment type="pathway">
    <text evidence="4">Quinol/quinone metabolism; menaquinone biosynthesis.</text>
</comment>
<feature type="binding site" evidence="4">
    <location>
        <position position="316"/>
    </location>
    <ligand>
        <name>Mg(2+)</name>
        <dbReference type="ChEBI" id="CHEBI:18420"/>
    </ligand>
</feature>
<dbReference type="GO" id="GO:0009234">
    <property type="term" value="P:menaquinone biosynthetic process"/>
    <property type="evidence" value="ECO:0007669"/>
    <property type="project" value="UniProtKB-UniRule"/>
</dbReference>
<dbReference type="GO" id="GO:0000287">
    <property type="term" value="F:magnesium ion binding"/>
    <property type="evidence" value="ECO:0007669"/>
    <property type="project" value="UniProtKB-UniRule"/>
</dbReference>
<dbReference type="PANTHER" id="PTHR42839:SF1">
    <property type="entry name" value="ISOCHORISMATE SYNTHASE MENF"/>
    <property type="match status" value="1"/>
</dbReference>